<accession>A0ABR3UL14</accession>
<dbReference type="EMBL" id="JBHGVX010000004">
    <property type="protein sequence ID" value="KAL1796529.1"/>
    <property type="molecule type" value="Genomic_DNA"/>
</dbReference>
<dbReference type="GeneID" id="96085391"/>
<name>A0ABR3UL14_9PLEO</name>
<reference evidence="1 2" key="1">
    <citation type="submission" date="2024-09" db="EMBL/GenBank/DDBJ databases">
        <title>T2T genomes of carrot and Alternaria dauci and their utility for understanding host-pathogen interaction during carrot leaf blight disease.</title>
        <authorList>
            <person name="Liu W."/>
            <person name="Xu S."/>
            <person name="Ou C."/>
            <person name="Liu X."/>
            <person name="Zhuang F."/>
            <person name="Deng X.W."/>
        </authorList>
    </citation>
    <scope>NUCLEOTIDE SEQUENCE [LARGE SCALE GENOMIC DNA]</scope>
    <source>
        <strain evidence="1 2">A2016</strain>
    </source>
</reference>
<evidence type="ECO:0000313" key="1">
    <source>
        <dbReference type="EMBL" id="KAL1796529.1"/>
    </source>
</evidence>
<proteinExistence type="predicted"/>
<gene>
    <name evidence="1" type="ORF">ACET3X_005069</name>
</gene>
<keyword evidence="2" id="KW-1185">Reference proteome</keyword>
<evidence type="ECO:0000313" key="2">
    <source>
        <dbReference type="Proteomes" id="UP001578633"/>
    </source>
</evidence>
<dbReference type="Proteomes" id="UP001578633">
    <property type="component" value="Chromosome 4"/>
</dbReference>
<organism evidence="1 2">
    <name type="scientific">Alternaria dauci</name>
    <dbReference type="NCBI Taxonomy" id="48095"/>
    <lineage>
        <taxon>Eukaryota</taxon>
        <taxon>Fungi</taxon>
        <taxon>Dikarya</taxon>
        <taxon>Ascomycota</taxon>
        <taxon>Pezizomycotina</taxon>
        <taxon>Dothideomycetes</taxon>
        <taxon>Pleosporomycetidae</taxon>
        <taxon>Pleosporales</taxon>
        <taxon>Pleosporineae</taxon>
        <taxon>Pleosporaceae</taxon>
        <taxon>Alternaria</taxon>
        <taxon>Alternaria sect. Porri</taxon>
    </lineage>
</organism>
<sequence length="70" mass="8345">MQLRPIRVIAHAPSFADKALLTFASRRFLLQSEFVWMHVAVLSRYSNNRPLAMRKMKETFMKTQCQYIRL</sequence>
<dbReference type="RefSeq" id="XP_069307113.1">
    <property type="nucleotide sequence ID" value="XM_069451233.1"/>
</dbReference>
<protein>
    <submittedName>
        <fullName evidence="1">Uncharacterized protein</fullName>
    </submittedName>
</protein>
<comment type="caution">
    <text evidence="1">The sequence shown here is derived from an EMBL/GenBank/DDBJ whole genome shotgun (WGS) entry which is preliminary data.</text>
</comment>